<dbReference type="SUPFAM" id="SSF52540">
    <property type="entry name" value="P-loop containing nucleoside triphosphate hydrolases"/>
    <property type="match status" value="1"/>
</dbReference>
<dbReference type="PANTHER" id="PTHR43392:SF2">
    <property type="entry name" value="AAA-TYPE ATPASE FAMILY PROTEIN _ ANKYRIN REPEAT FAMILY PROTEIN"/>
    <property type="match status" value="1"/>
</dbReference>
<evidence type="ECO:0000313" key="5">
    <source>
        <dbReference type="EMBL" id="CAJ1382315.1"/>
    </source>
</evidence>
<dbReference type="InterPro" id="IPR003593">
    <property type="entry name" value="AAA+_ATPase"/>
</dbReference>
<evidence type="ECO:0000259" key="4">
    <source>
        <dbReference type="SMART" id="SM00382"/>
    </source>
</evidence>
<dbReference type="GO" id="GO:0005524">
    <property type="term" value="F:ATP binding"/>
    <property type="evidence" value="ECO:0007669"/>
    <property type="project" value="UniProtKB-KW"/>
</dbReference>
<dbReference type="Pfam" id="PF00004">
    <property type="entry name" value="AAA"/>
    <property type="match status" value="1"/>
</dbReference>
<dbReference type="InterPro" id="IPR003959">
    <property type="entry name" value="ATPase_AAA_core"/>
</dbReference>
<dbReference type="EMBL" id="CAUJNA010000890">
    <property type="protein sequence ID" value="CAJ1382315.1"/>
    <property type="molecule type" value="Genomic_DNA"/>
</dbReference>
<proteinExistence type="inferred from homology"/>
<accession>A0AA36I909</accession>
<comment type="caution">
    <text evidence="5">The sequence shown here is derived from an EMBL/GenBank/DDBJ whole genome shotgun (WGS) entry which is preliminary data.</text>
</comment>
<evidence type="ECO:0000256" key="3">
    <source>
        <dbReference type="ARBA" id="ARBA00022840"/>
    </source>
</evidence>
<dbReference type="FunFam" id="3.40.50.300:FF:000216">
    <property type="entry name" value="Type VII secretion ATPase EccA"/>
    <property type="match status" value="1"/>
</dbReference>
<dbReference type="PRINTS" id="PR00819">
    <property type="entry name" value="CBXCFQXSUPER"/>
</dbReference>
<dbReference type="CDD" id="cd00009">
    <property type="entry name" value="AAA"/>
    <property type="match status" value="1"/>
</dbReference>
<evidence type="ECO:0000313" key="6">
    <source>
        <dbReference type="Proteomes" id="UP001178507"/>
    </source>
</evidence>
<dbReference type="AlphaFoldDB" id="A0AA36I909"/>
<dbReference type="Gene3D" id="3.40.50.300">
    <property type="entry name" value="P-loop containing nucleotide triphosphate hydrolases"/>
    <property type="match status" value="1"/>
</dbReference>
<name>A0AA36I909_9DINO</name>
<reference evidence="5" key="1">
    <citation type="submission" date="2023-08" db="EMBL/GenBank/DDBJ databases">
        <authorList>
            <person name="Chen Y."/>
            <person name="Shah S."/>
            <person name="Dougan E. K."/>
            <person name="Thang M."/>
            <person name="Chan C."/>
        </authorList>
    </citation>
    <scope>NUCLEOTIDE SEQUENCE</scope>
</reference>
<dbReference type="GO" id="GO:0016887">
    <property type="term" value="F:ATP hydrolysis activity"/>
    <property type="evidence" value="ECO:0007669"/>
    <property type="project" value="InterPro"/>
</dbReference>
<comment type="similarity">
    <text evidence="1">Belongs to the CbxX/CfxQ family.</text>
</comment>
<keyword evidence="6" id="KW-1185">Reference proteome</keyword>
<dbReference type="Proteomes" id="UP001178507">
    <property type="component" value="Unassembled WGS sequence"/>
</dbReference>
<dbReference type="Gene3D" id="1.10.8.60">
    <property type="match status" value="1"/>
</dbReference>
<dbReference type="InterPro" id="IPR050773">
    <property type="entry name" value="CbxX/CfxQ_RuBisCO_ESX"/>
</dbReference>
<dbReference type="InterPro" id="IPR027417">
    <property type="entry name" value="P-loop_NTPase"/>
</dbReference>
<evidence type="ECO:0000256" key="2">
    <source>
        <dbReference type="ARBA" id="ARBA00022741"/>
    </source>
</evidence>
<dbReference type="SMART" id="SM00382">
    <property type="entry name" value="AAA"/>
    <property type="match status" value="1"/>
</dbReference>
<keyword evidence="3" id="KW-0067">ATP-binding</keyword>
<dbReference type="PANTHER" id="PTHR43392">
    <property type="entry name" value="AAA-TYPE ATPASE FAMILY PROTEIN / ANKYRIN REPEAT FAMILY PROTEIN"/>
    <property type="match status" value="1"/>
</dbReference>
<dbReference type="InterPro" id="IPR000641">
    <property type="entry name" value="CbxX/CfxQ"/>
</dbReference>
<sequence length="543" mass="60354">MQRYVEVWSNTRRIATVAAPAGRLPTLQEVTQQVQQVHHAPDQGPIRFRLDGGVVPSEDAWQRRAQQQQGPVVKLTLREPELLRQVRAKDGSGKVPGERYAICGPIGDTVYDSKANFLTCVRTLVKSGLPPDYRLVFPPADEQEILGILRGEAGLEVLTAVGSMKLTKDWHRQAANVGGLAASVQCSLKLCKESLKAVGQRGQFMKGVAQGIGGLAASLILGKLVQNGLEYALPRLFQAEYAVAMRKSDGNRQEIVRVSDGVASRELLLGLEIEEMLADFEGQDTLKRQIRDFGNLMYQQSQGKPRAEQPWPNHMILKGNPGTGKTTVARMLGKILCHLGITQTDKLVEVQRADLVGEYVGHTAPKTRSVINSAKGGILFIDEAYRLTPRGTGGNDFGKEALEEIMRDMERGDPLVIFAGYQDEMEALKGANRGLERRIRHEFQMADYTPLELAKIFQRKLSQQKLELRDIGDRDLEILITEYTSPAWRSKHNAGAMDRWMDRAQEERARRFNAPTSSQPRAKSNLLTYEDLAAAVKRLQPAA</sequence>
<feature type="domain" description="AAA+ ATPase" evidence="4">
    <location>
        <begin position="311"/>
        <end position="449"/>
    </location>
</feature>
<keyword evidence="2" id="KW-0547">Nucleotide-binding</keyword>
<organism evidence="5 6">
    <name type="scientific">Effrenium voratum</name>
    <dbReference type="NCBI Taxonomy" id="2562239"/>
    <lineage>
        <taxon>Eukaryota</taxon>
        <taxon>Sar</taxon>
        <taxon>Alveolata</taxon>
        <taxon>Dinophyceae</taxon>
        <taxon>Suessiales</taxon>
        <taxon>Symbiodiniaceae</taxon>
        <taxon>Effrenium</taxon>
    </lineage>
</organism>
<gene>
    <name evidence="5" type="ORF">EVOR1521_LOCUS9713</name>
</gene>
<protein>
    <recommendedName>
        <fullName evidence="4">AAA+ ATPase domain-containing protein</fullName>
    </recommendedName>
</protein>
<evidence type="ECO:0000256" key="1">
    <source>
        <dbReference type="ARBA" id="ARBA00010378"/>
    </source>
</evidence>